<keyword evidence="4" id="KW-0677">Repeat</keyword>
<keyword evidence="3 5" id="KW-0500">Molybdenum</keyword>
<dbReference type="GO" id="GO:0030151">
    <property type="term" value="F:molybdenum ion binding"/>
    <property type="evidence" value="ECO:0007669"/>
    <property type="project" value="UniProtKB-UniRule"/>
</dbReference>
<feature type="domain" description="Mop" evidence="7">
    <location>
        <begin position="123"/>
        <end position="189"/>
    </location>
</feature>
<organism evidence="8 9">
    <name type="scientific">Variovorax paradoxus</name>
    <dbReference type="NCBI Taxonomy" id="34073"/>
    <lineage>
        <taxon>Bacteria</taxon>
        <taxon>Pseudomonadati</taxon>
        <taxon>Pseudomonadota</taxon>
        <taxon>Betaproteobacteria</taxon>
        <taxon>Burkholderiales</taxon>
        <taxon>Comamonadaceae</taxon>
        <taxon>Variovorax</taxon>
    </lineage>
</organism>
<dbReference type="InterPro" id="IPR036388">
    <property type="entry name" value="WH-like_DNA-bd_sf"/>
</dbReference>
<dbReference type="InterPro" id="IPR008995">
    <property type="entry name" value="Mo/tungstate-bd_C_term_dom"/>
</dbReference>
<protein>
    <submittedName>
        <fullName evidence="8">Molybdenum transport protein ModE</fullName>
    </submittedName>
</protein>
<dbReference type="Gene3D" id="2.40.50.100">
    <property type="match status" value="2"/>
</dbReference>
<evidence type="ECO:0000256" key="5">
    <source>
        <dbReference type="PIRNR" id="PIRNR005763"/>
    </source>
</evidence>
<evidence type="ECO:0000256" key="2">
    <source>
        <dbReference type="ARBA" id="ARBA00022448"/>
    </source>
</evidence>
<dbReference type="InterPro" id="IPR005116">
    <property type="entry name" value="Transp-assoc_OB_typ1"/>
</dbReference>
<accession>A0A2W5PFM2</accession>
<dbReference type="PIRSF" id="PIRSF005763">
    <property type="entry name" value="Txn_reg_ModE"/>
    <property type="match status" value="1"/>
</dbReference>
<dbReference type="Proteomes" id="UP000249135">
    <property type="component" value="Unassembled WGS sequence"/>
</dbReference>
<feature type="region of interest" description="Required for dimer formation and molybdate binding" evidence="6">
    <location>
        <begin position="124"/>
        <end position="132"/>
    </location>
</feature>
<reference evidence="8 9" key="1">
    <citation type="submission" date="2017-08" db="EMBL/GenBank/DDBJ databases">
        <title>Infants hospitalized years apart are colonized by the same room-sourced microbial strains.</title>
        <authorList>
            <person name="Brooks B."/>
            <person name="Olm M.R."/>
            <person name="Firek B.A."/>
            <person name="Baker R."/>
            <person name="Thomas B.C."/>
            <person name="Morowitz M.J."/>
            <person name="Banfield J.F."/>
        </authorList>
    </citation>
    <scope>NUCLEOTIDE SEQUENCE [LARGE SCALE GENOMIC DNA]</scope>
    <source>
        <strain evidence="8">S2_005_003_R2_41</strain>
    </source>
</reference>
<evidence type="ECO:0000256" key="1">
    <source>
        <dbReference type="ARBA" id="ARBA00008110"/>
    </source>
</evidence>
<comment type="caution">
    <text evidence="8">The sequence shown here is derived from an EMBL/GenBank/DDBJ whole genome shotgun (WGS) entry which is preliminary data.</text>
</comment>
<dbReference type="InterPro" id="IPR016462">
    <property type="entry name" value="ModE"/>
</dbReference>
<evidence type="ECO:0000256" key="6">
    <source>
        <dbReference type="PIRSR" id="PIRSR005763-1"/>
    </source>
</evidence>
<proteinExistence type="inferred from homology"/>
<evidence type="ECO:0000313" key="9">
    <source>
        <dbReference type="Proteomes" id="UP000249135"/>
    </source>
</evidence>
<dbReference type="InterPro" id="IPR036390">
    <property type="entry name" value="WH_DNA-bd_sf"/>
</dbReference>
<dbReference type="AlphaFoldDB" id="A0A2W5PFM2"/>
<evidence type="ECO:0000256" key="4">
    <source>
        <dbReference type="ARBA" id="ARBA00022737"/>
    </source>
</evidence>
<dbReference type="PROSITE" id="PS51866">
    <property type="entry name" value="MOP"/>
    <property type="match status" value="2"/>
</dbReference>
<dbReference type="GO" id="GO:0006355">
    <property type="term" value="P:regulation of DNA-templated transcription"/>
    <property type="evidence" value="ECO:0007669"/>
    <property type="project" value="InterPro"/>
</dbReference>
<dbReference type="GO" id="GO:0015689">
    <property type="term" value="P:molybdate ion transport"/>
    <property type="evidence" value="ECO:0007669"/>
    <property type="project" value="UniProtKB-UniRule"/>
</dbReference>
<dbReference type="NCBIfam" id="TIGR00638">
    <property type="entry name" value="Mop"/>
    <property type="match status" value="2"/>
</dbReference>
<evidence type="ECO:0000259" key="7">
    <source>
        <dbReference type="PROSITE" id="PS51866"/>
    </source>
</evidence>
<dbReference type="InterPro" id="IPR051815">
    <property type="entry name" value="Molybdate_resp_trans_reg"/>
</dbReference>
<evidence type="ECO:0000313" key="8">
    <source>
        <dbReference type="EMBL" id="PZQ64346.1"/>
    </source>
</evidence>
<dbReference type="PANTHER" id="PTHR30432:SF1">
    <property type="entry name" value="DNA-BINDING TRANSCRIPTIONAL DUAL REGULATOR MODE"/>
    <property type="match status" value="1"/>
</dbReference>
<keyword evidence="2 5" id="KW-0813">Transport</keyword>
<sequence>MADATLLQGELRLAGRLDARFFALLAAIDGTGSINRAARTAGYSYKGAWLLLETAANLSNEPLLESAVGGKGGGGTRLTQAARGLLDAWRALQERQRDFLRTQEEWLNQQPALSGLLRRIAMKSTARNQFAGTVRSVESGPVTTQVTVALATGQDVVATMTTAAARRLEVAQGKEAIVLVKSSAVVLVTDLCGYQLSARNQFAGTLSRVERGAVSSLVVLTLPGGATLTASVTNDAVEALGLAVGQRATAVFKAYSVMVAVRA</sequence>
<dbReference type="Pfam" id="PF03459">
    <property type="entry name" value="TOBE"/>
    <property type="match status" value="2"/>
</dbReference>
<feature type="domain" description="Mop" evidence="7">
    <location>
        <begin position="195"/>
        <end position="261"/>
    </location>
</feature>
<dbReference type="Gene3D" id="1.10.10.10">
    <property type="entry name" value="Winged helix-like DNA-binding domain superfamily/Winged helix DNA-binding domain"/>
    <property type="match status" value="1"/>
</dbReference>
<dbReference type="PANTHER" id="PTHR30432">
    <property type="entry name" value="TRANSCRIPTIONAL REGULATOR MODE"/>
    <property type="match status" value="1"/>
</dbReference>
<gene>
    <name evidence="8" type="ORF">DI563_26820</name>
</gene>
<name>A0A2W5PFM2_VARPD</name>
<evidence type="ECO:0000256" key="3">
    <source>
        <dbReference type="ARBA" id="ARBA00022505"/>
    </source>
</evidence>
<dbReference type="InterPro" id="IPR004606">
    <property type="entry name" value="Mop_domain"/>
</dbReference>
<dbReference type="SUPFAM" id="SSF50331">
    <property type="entry name" value="MOP-like"/>
    <property type="match status" value="2"/>
</dbReference>
<dbReference type="EMBL" id="QFPP01000550">
    <property type="protein sequence ID" value="PZQ64346.1"/>
    <property type="molecule type" value="Genomic_DNA"/>
</dbReference>
<dbReference type="SUPFAM" id="SSF46785">
    <property type="entry name" value="Winged helix' DNA-binding domain"/>
    <property type="match status" value="1"/>
</dbReference>
<comment type="similarity">
    <text evidence="1 5">Belongs to the ModE family.</text>
</comment>